<dbReference type="InterPro" id="IPR032710">
    <property type="entry name" value="NTF2-like_dom_sf"/>
</dbReference>
<reference evidence="9" key="1">
    <citation type="journal article" date="2019" name="Int. J. Syst. Evol. Microbiol.">
        <title>The Global Catalogue of Microorganisms (GCM) 10K type strain sequencing project: providing services to taxonomists for standard genome sequencing and annotation.</title>
        <authorList>
            <consortium name="The Broad Institute Genomics Platform"/>
            <consortium name="The Broad Institute Genome Sequencing Center for Infectious Disease"/>
            <person name="Wu L."/>
            <person name="Ma J."/>
        </authorList>
    </citation>
    <scope>NUCLEOTIDE SEQUENCE [LARGE SCALE GENOMIC DNA]</scope>
    <source>
        <strain evidence="9">CGMCC 1.9106</strain>
    </source>
</reference>
<feature type="domain" description="RNA polymerase sigma-70 region 2" evidence="6">
    <location>
        <begin position="18"/>
        <end position="84"/>
    </location>
</feature>
<dbReference type="InterPro" id="IPR013249">
    <property type="entry name" value="RNA_pol_sigma70_r4_t2"/>
</dbReference>
<organism evidence="8 9">
    <name type="scientific">Catellatospora aurea</name>
    <dbReference type="NCBI Taxonomy" id="1337874"/>
    <lineage>
        <taxon>Bacteria</taxon>
        <taxon>Bacillati</taxon>
        <taxon>Actinomycetota</taxon>
        <taxon>Actinomycetes</taxon>
        <taxon>Micromonosporales</taxon>
        <taxon>Micromonosporaceae</taxon>
        <taxon>Catellatospora</taxon>
    </lineage>
</organism>
<dbReference type="Pfam" id="PF04542">
    <property type="entry name" value="Sigma70_r2"/>
    <property type="match status" value="1"/>
</dbReference>
<dbReference type="Gene3D" id="1.10.1740.10">
    <property type="match status" value="1"/>
</dbReference>
<evidence type="ECO:0000259" key="6">
    <source>
        <dbReference type="Pfam" id="PF04542"/>
    </source>
</evidence>
<dbReference type="EMBL" id="JBHTAC010000004">
    <property type="protein sequence ID" value="MFC7242115.1"/>
    <property type="molecule type" value="Genomic_DNA"/>
</dbReference>
<evidence type="ECO:0000313" key="8">
    <source>
        <dbReference type="EMBL" id="MFC7242115.1"/>
    </source>
</evidence>
<accession>A0ABW2GQ13</accession>
<dbReference type="InterPro" id="IPR036388">
    <property type="entry name" value="WH-like_DNA-bd_sf"/>
</dbReference>
<dbReference type="Proteomes" id="UP001596392">
    <property type="component" value="Unassembled WGS sequence"/>
</dbReference>
<evidence type="ECO:0000259" key="7">
    <source>
        <dbReference type="Pfam" id="PF08281"/>
    </source>
</evidence>
<evidence type="ECO:0000256" key="5">
    <source>
        <dbReference type="ARBA" id="ARBA00023163"/>
    </source>
</evidence>
<dbReference type="SUPFAM" id="SSF54427">
    <property type="entry name" value="NTF2-like"/>
    <property type="match status" value="1"/>
</dbReference>
<dbReference type="Gene3D" id="1.10.10.10">
    <property type="entry name" value="Winged helix-like DNA-binding domain superfamily/Winged helix DNA-binding domain"/>
    <property type="match status" value="1"/>
</dbReference>
<dbReference type="PANTHER" id="PTHR30173">
    <property type="entry name" value="SIGMA 19 FACTOR"/>
    <property type="match status" value="1"/>
</dbReference>
<name>A0ABW2GQ13_9ACTN</name>
<evidence type="ECO:0000256" key="3">
    <source>
        <dbReference type="ARBA" id="ARBA00023015"/>
    </source>
</evidence>
<dbReference type="Pfam" id="PF08281">
    <property type="entry name" value="Sigma70_r4_2"/>
    <property type="match status" value="1"/>
</dbReference>
<evidence type="ECO:0000256" key="2">
    <source>
        <dbReference type="ARBA" id="ARBA00011344"/>
    </source>
</evidence>
<dbReference type="NCBIfam" id="NF007214">
    <property type="entry name" value="PRK09636.1"/>
    <property type="match status" value="1"/>
</dbReference>
<dbReference type="PANTHER" id="PTHR30173:SF43">
    <property type="entry name" value="ECF RNA POLYMERASE SIGMA FACTOR SIGI-RELATED"/>
    <property type="match status" value="1"/>
</dbReference>
<dbReference type="InterPro" id="IPR013325">
    <property type="entry name" value="RNA_pol_sigma_r2"/>
</dbReference>
<protein>
    <submittedName>
        <fullName evidence="8">RNA polymerase sigma factor SigJ</fullName>
    </submittedName>
</protein>
<evidence type="ECO:0000313" key="9">
    <source>
        <dbReference type="Proteomes" id="UP001596392"/>
    </source>
</evidence>
<keyword evidence="3" id="KW-0805">Transcription regulation</keyword>
<dbReference type="Gene3D" id="3.10.450.50">
    <property type="match status" value="1"/>
</dbReference>
<evidence type="ECO:0000256" key="1">
    <source>
        <dbReference type="ARBA" id="ARBA00010641"/>
    </source>
</evidence>
<feature type="domain" description="RNA polymerase sigma factor 70 region 4 type 2" evidence="7">
    <location>
        <begin position="120"/>
        <end position="171"/>
    </location>
</feature>
<evidence type="ECO:0000256" key="4">
    <source>
        <dbReference type="ARBA" id="ARBA00023082"/>
    </source>
</evidence>
<dbReference type="RefSeq" id="WP_376805543.1">
    <property type="nucleotide sequence ID" value="NZ_JBHTAC010000004.1"/>
</dbReference>
<gene>
    <name evidence="8" type="primary">sigJ</name>
    <name evidence="8" type="ORF">ACFQO7_06430</name>
</gene>
<comment type="subunit">
    <text evidence="2">Interacts transiently with the RNA polymerase catalytic core formed by RpoA, RpoB, RpoC and RpoZ (2 alpha, 1 beta, 1 beta' and 1 omega subunit) to form the RNA polymerase holoenzyme that can initiate transcription.</text>
</comment>
<keyword evidence="9" id="KW-1185">Reference proteome</keyword>
<comment type="caution">
    <text evidence="8">The sequence shown here is derived from an EMBL/GenBank/DDBJ whole genome shotgun (WGS) entry which is preliminary data.</text>
</comment>
<dbReference type="SUPFAM" id="SSF88659">
    <property type="entry name" value="Sigma3 and sigma4 domains of RNA polymerase sigma factors"/>
    <property type="match status" value="1"/>
</dbReference>
<dbReference type="SUPFAM" id="SSF88946">
    <property type="entry name" value="Sigma2 domain of RNA polymerase sigma factors"/>
    <property type="match status" value="1"/>
</dbReference>
<dbReference type="InterPro" id="IPR007627">
    <property type="entry name" value="RNA_pol_sigma70_r2"/>
</dbReference>
<comment type="similarity">
    <text evidence="1">Belongs to the sigma-70 factor family. ECF subfamily.</text>
</comment>
<keyword evidence="5" id="KW-0804">Transcription</keyword>
<sequence length="304" mass="32626">MGDRPEPAGAPDAGLDAVMAERRQLINLAYRLLGSLAEAEDAVQETYARWYALSDEQRQAVEVPGAWLTKVAGRICLDVLGSARARRERYVGEWIPEPLPGRGITGDPADRVTLDESVSMAFLVVLESMTPAERVAFILHDVFCHSFAEVAEIVGRTPAACRKLASSARARVRASRASAAPAGEHAALVREFKQAWESKDIQALIALLDPAVTAVADGGGRISTVVRPVEGAEQVARYAVEIAGWIPGLAILERTVNGLPGLVAQSNGVTVTVMAFHVADGRIARIWGVRNPDKLRSWTVAPPP</sequence>
<proteinExistence type="inferred from homology"/>
<keyword evidence="4" id="KW-0731">Sigma factor</keyword>
<dbReference type="InterPro" id="IPR052704">
    <property type="entry name" value="ECF_Sigma-70_Domain"/>
</dbReference>
<dbReference type="InterPro" id="IPR013324">
    <property type="entry name" value="RNA_pol_sigma_r3/r4-like"/>
</dbReference>